<dbReference type="Proteomes" id="UP000663828">
    <property type="component" value="Unassembled WGS sequence"/>
</dbReference>
<evidence type="ECO:0000256" key="4">
    <source>
        <dbReference type="PIRSR" id="PIRSR608080-1"/>
    </source>
</evidence>
<comment type="similarity">
    <text evidence="1">Belongs to the parvalbumin family.</text>
</comment>
<feature type="transmembrane region" description="Helical" evidence="5">
    <location>
        <begin position="133"/>
        <end position="154"/>
    </location>
</feature>
<evidence type="ECO:0000313" key="8">
    <source>
        <dbReference type="Proteomes" id="UP000663828"/>
    </source>
</evidence>
<dbReference type="PANTHER" id="PTHR11653:SF10">
    <property type="entry name" value="EF-HAND DOMAIN-CONTAINING PROTEIN"/>
    <property type="match status" value="1"/>
</dbReference>
<feature type="transmembrane region" description="Helical" evidence="5">
    <location>
        <begin position="9"/>
        <end position="26"/>
    </location>
</feature>
<dbReference type="Gene3D" id="1.10.238.10">
    <property type="entry name" value="EF-hand"/>
    <property type="match status" value="2"/>
</dbReference>
<dbReference type="CDD" id="cd00051">
    <property type="entry name" value="EFh"/>
    <property type="match status" value="1"/>
</dbReference>
<accession>A0A815V750</accession>
<feature type="transmembrane region" description="Helical" evidence="5">
    <location>
        <begin position="77"/>
        <end position="97"/>
    </location>
</feature>
<feature type="binding site" evidence="4">
    <location>
        <position position="294"/>
    </location>
    <ligand>
        <name>Ca(2+)</name>
        <dbReference type="ChEBI" id="CHEBI:29108"/>
        <label>1</label>
    </ligand>
</feature>
<feature type="binding site" evidence="4">
    <location>
        <position position="292"/>
    </location>
    <ligand>
        <name>Ca(2+)</name>
        <dbReference type="ChEBI" id="CHEBI:29108"/>
        <label>1</label>
    </ligand>
</feature>
<protein>
    <recommendedName>
        <fullName evidence="6">EF-hand domain-containing protein</fullName>
    </recommendedName>
</protein>
<reference evidence="7" key="1">
    <citation type="submission" date="2021-02" db="EMBL/GenBank/DDBJ databases">
        <authorList>
            <person name="Nowell W R."/>
        </authorList>
    </citation>
    <scope>NUCLEOTIDE SEQUENCE</scope>
</reference>
<feature type="transmembrane region" description="Helical" evidence="5">
    <location>
        <begin position="38"/>
        <end position="57"/>
    </location>
</feature>
<gene>
    <name evidence="7" type="ORF">XAT740_LOCUS41129</name>
</gene>
<dbReference type="PROSITE" id="PS50222">
    <property type="entry name" value="EF_HAND_2"/>
    <property type="match status" value="2"/>
</dbReference>
<dbReference type="SUPFAM" id="SSF47473">
    <property type="entry name" value="EF-hand"/>
    <property type="match status" value="1"/>
</dbReference>
<keyword evidence="8" id="KW-1185">Reference proteome</keyword>
<organism evidence="7 8">
    <name type="scientific">Adineta ricciae</name>
    <name type="common">Rotifer</name>
    <dbReference type="NCBI Taxonomy" id="249248"/>
    <lineage>
        <taxon>Eukaryota</taxon>
        <taxon>Metazoa</taxon>
        <taxon>Spiralia</taxon>
        <taxon>Gnathifera</taxon>
        <taxon>Rotifera</taxon>
        <taxon>Eurotatoria</taxon>
        <taxon>Bdelloidea</taxon>
        <taxon>Adinetida</taxon>
        <taxon>Adinetidae</taxon>
        <taxon>Adineta</taxon>
    </lineage>
</organism>
<evidence type="ECO:0000259" key="6">
    <source>
        <dbReference type="PROSITE" id="PS50222"/>
    </source>
</evidence>
<evidence type="ECO:0000256" key="2">
    <source>
        <dbReference type="ARBA" id="ARBA00022723"/>
    </source>
</evidence>
<evidence type="ECO:0000256" key="3">
    <source>
        <dbReference type="ARBA" id="ARBA00022837"/>
    </source>
</evidence>
<evidence type="ECO:0000256" key="5">
    <source>
        <dbReference type="SAM" id="Phobius"/>
    </source>
</evidence>
<keyword evidence="2 4" id="KW-0479">Metal-binding</keyword>
<name>A0A815V750_ADIRI</name>
<dbReference type="InterPro" id="IPR011992">
    <property type="entry name" value="EF-hand-dom_pair"/>
</dbReference>
<dbReference type="GO" id="GO:0005509">
    <property type="term" value="F:calcium ion binding"/>
    <property type="evidence" value="ECO:0007669"/>
    <property type="project" value="InterPro"/>
</dbReference>
<feature type="binding site" evidence="4">
    <location>
        <position position="296"/>
    </location>
    <ligand>
        <name>Ca(2+)</name>
        <dbReference type="ChEBI" id="CHEBI:29108"/>
        <label>1</label>
    </ligand>
</feature>
<dbReference type="InterPro" id="IPR002048">
    <property type="entry name" value="EF_hand_dom"/>
</dbReference>
<dbReference type="SMART" id="SM00054">
    <property type="entry name" value="EFh"/>
    <property type="match status" value="2"/>
</dbReference>
<comment type="caution">
    <text evidence="7">The sequence shown here is derived from an EMBL/GenBank/DDBJ whole genome shotgun (WGS) entry which is preliminary data.</text>
</comment>
<feature type="domain" description="EF-hand" evidence="6">
    <location>
        <begin position="277"/>
        <end position="312"/>
    </location>
</feature>
<dbReference type="PANTHER" id="PTHR11653">
    <property type="entry name" value="PARVALBUMIN ALPHA"/>
    <property type="match status" value="1"/>
</dbReference>
<feature type="transmembrane region" description="Helical" evidence="5">
    <location>
        <begin position="200"/>
        <end position="231"/>
    </location>
</feature>
<evidence type="ECO:0000313" key="7">
    <source>
        <dbReference type="EMBL" id="CAF1526253.1"/>
    </source>
</evidence>
<keyword evidence="5" id="KW-1133">Transmembrane helix</keyword>
<evidence type="ECO:0000256" key="1">
    <source>
        <dbReference type="ARBA" id="ARBA00009753"/>
    </source>
</evidence>
<sequence length="443" mass="51751">MISQNIRLYIYYTVLFILSLGAVYAFDHITRKHPADYLYTEKCLLCFISSFFNVFVLRYHYTHAPHPKFCMLLQRRIAIYVHISSGVFEFITCWLTFCTGNTYIARAAALVAILGHVPSAYYQTSIVFGAKALIVAAYLFAISLHLFCALNLYVQPDSVYWLLNMFLVHNVYVWCRILYAFFGFIGLFKDTRYTITSWTAALILFPAVLGVSANVLFLGYVAGSVFLYLFIVQPDEQQRDLFLCERPRDLLVNTEIYEHWIKDKSRMAKISKKAETNDQENAKEIFDLLDADKSGYIDGEEVSQLLEEWKVADAFIKRFSRWSKKGNLAFDDFYKHIWRLGEKSKDHFEGNQIRENKEKARFVFDYLDQDHSGYIDVIELQKLLIQWGLSDNEVDAYLATDDDKRFSFDEFYHNVKPIWDFAYENMRVANSGIITEILHPHSN</sequence>
<keyword evidence="5" id="KW-0812">Transmembrane</keyword>
<keyword evidence="5" id="KW-0472">Membrane</keyword>
<feature type="transmembrane region" description="Helical" evidence="5">
    <location>
        <begin position="103"/>
        <end position="121"/>
    </location>
</feature>
<dbReference type="InterPro" id="IPR018247">
    <property type="entry name" value="EF_Hand_1_Ca_BS"/>
</dbReference>
<feature type="domain" description="EF-hand" evidence="6">
    <location>
        <begin position="355"/>
        <end position="390"/>
    </location>
</feature>
<dbReference type="InterPro" id="IPR008080">
    <property type="entry name" value="Parvalbumin"/>
</dbReference>
<keyword evidence="3 4" id="KW-0106">Calcium</keyword>
<feature type="binding site" evidence="4">
    <location>
        <position position="301"/>
    </location>
    <ligand>
        <name>Ca(2+)</name>
        <dbReference type="ChEBI" id="CHEBI:29108"/>
        <label>1</label>
    </ligand>
</feature>
<feature type="transmembrane region" description="Helical" evidence="5">
    <location>
        <begin position="166"/>
        <end position="188"/>
    </location>
</feature>
<dbReference type="EMBL" id="CAJNOR010004768">
    <property type="protein sequence ID" value="CAF1526253.1"/>
    <property type="molecule type" value="Genomic_DNA"/>
</dbReference>
<dbReference type="PROSITE" id="PS00018">
    <property type="entry name" value="EF_HAND_1"/>
    <property type="match status" value="2"/>
</dbReference>
<dbReference type="Pfam" id="PF13499">
    <property type="entry name" value="EF-hand_7"/>
    <property type="match status" value="1"/>
</dbReference>
<dbReference type="AlphaFoldDB" id="A0A815V750"/>
<proteinExistence type="inferred from homology"/>
<dbReference type="Pfam" id="PF13405">
    <property type="entry name" value="EF-hand_6"/>
    <property type="match status" value="1"/>
</dbReference>
<feature type="binding site" evidence="4">
    <location>
        <position position="290"/>
    </location>
    <ligand>
        <name>Ca(2+)</name>
        <dbReference type="ChEBI" id="CHEBI:29108"/>
        <label>1</label>
    </ligand>
</feature>